<evidence type="ECO:0000313" key="2">
    <source>
        <dbReference type="EMBL" id="OFC71209.1"/>
    </source>
</evidence>
<evidence type="ECO:0008006" key="4">
    <source>
        <dbReference type="Google" id="ProtNLM"/>
    </source>
</evidence>
<dbReference type="InterPro" id="IPR036737">
    <property type="entry name" value="OmpA-like_sf"/>
</dbReference>
<dbReference type="AlphaFoldDB" id="A0A1E7ZCH5"/>
<accession>A0A1E7ZCH5</accession>
<dbReference type="STRING" id="1656094.BFC18_08600"/>
<sequence>MRKVQVAVSGLLALMTVSAVQAATDIVEFVSCPVYRDARAGKKSGCWLADAPESGSRFDISASPVKPDWNYAVLVQGQITDNADACGGKVLNPVRVSILSEPCPQYRLPAEGYPGNPFVRPANIVKPLSVDRAPLTGPFEDKQFHVFFNYNKSFLSYQFGDYQLDEAAYWILQAKPSRVVITGFADTHGITVSGHELREKEQIAQDRADIIVTSLLRLGVPDDTVATQINMAPELLPGETDGVSGLVTTSRWRVTINAYFD</sequence>
<feature type="chain" id="PRO_5009209756" description="OmpA-like domain-containing protein" evidence="1">
    <location>
        <begin position="23"/>
        <end position="261"/>
    </location>
</feature>
<dbReference type="OrthoDB" id="9816402at2"/>
<comment type="caution">
    <text evidence="2">The sequence shown here is derived from an EMBL/GenBank/DDBJ whole genome shotgun (WGS) entry which is preliminary data.</text>
</comment>
<keyword evidence="1" id="KW-0732">Signal</keyword>
<name>A0A1E7ZCH5_9ALTE</name>
<dbReference type="SUPFAM" id="SSF103088">
    <property type="entry name" value="OmpA-like"/>
    <property type="match status" value="1"/>
</dbReference>
<feature type="signal peptide" evidence="1">
    <location>
        <begin position="1"/>
        <end position="22"/>
    </location>
</feature>
<evidence type="ECO:0000256" key="1">
    <source>
        <dbReference type="SAM" id="SignalP"/>
    </source>
</evidence>
<dbReference type="Gene3D" id="3.30.1330.60">
    <property type="entry name" value="OmpA-like domain"/>
    <property type="match status" value="1"/>
</dbReference>
<organism evidence="2 3">
    <name type="scientific">Alteromonas confluentis</name>
    <dbReference type="NCBI Taxonomy" id="1656094"/>
    <lineage>
        <taxon>Bacteria</taxon>
        <taxon>Pseudomonadati</taxon>
        <taxon>Pseudomonadota</taxon>
        <taxon>Gammaproteobacteria</taxon>
        <taxon>Alteromonadales</taxon>
        <taxon>Alteromonadaceae</taxon>
        <taxon>Alteromonas/Salinimonas group</taxon>
        <taxon>Alteromonas</taxon>
    </lineage>
</organism>
<dbReference type="EMBL" id="MDHN01000015">
    <property type="protein sequence ID" value="OFC71209.1"/>
    <property type="molecule type" value="Genomic_DNA"/>
</dbReference>
<reference evidence="2 3" key="1">
    <citation type="submission" date="2016-08" db="EMBL/GenBank/DDBJ databases">
        <authorList>
            <person name="Seilhamer J.J."/>
        </authorList>
    </citation>
    <scope>NUCLEOTIDE SEQUENCE [LARGE SCALE GENOMIC DNA]</scope>
    <source>
        <strain evidence="2 3">KCTC 42603</strain>
    </source>
</reference>
<dbReference type="Proteomes" id="UP000175691">
    <property type="component" value="Unassembled WGS sequence"/>
</dbReference>
<protein>
    <recommendedName>
        <fullName evidence="4">OmpA-like domain-containing protein</fullName>
    </recommendedName>
</protein>
<proteinExistence type="predicted"/>
<gene>
    <name evidence="2" type="ORF">BFC18_08600</name>
</gene>
<evidence type="ECO:0000313" key="3">
    <source>
        <dbReference type="Proteomes" id="UP000175691"/>
    </source>
</evidence>
<dbReference type="RefSeq" id="WP_070124803.1">
    <property type="nucleotide sequence ID" value="NZ_MDHN01000015.1"/>
</dbReference>
<keyword evidence="3" id="KW-1185">Reference proteome</keyword>